<keyword evidence="1" id="KW-0812">Transmembrane</keyword>
<comment type="caution">
    <text evidence="2">The sequence shown here is derived from an EMBL/GenBank/DDBJ whole genome shotgun (WGS) entry which is preliminary data.</text>
</comment>
<dbReference type="EMBL" id="BDEQ01000001">
    <property type="protein sequence ID" value="GAT94133.1"/>
    <property type="molecule type" value="Genomic_DNA"/>
</dbReference>
<protein>
    <submittedName>
        <fullName evidence="2">Uncharacterized protein</fullName>
    </submittedName>
</protein>
<organism evidence="2 3">
    <name type="scientific">Entamoeba histolytica</name>
    <dbReference type="NCBI Taxonomy" id="5759"/>
    <lineage>
        <taxon>Eukaryota</taxon>
        <taxon>Amoebozoa</taxon>
        <taxon>Evosea</taxon>
        <taxon>Archamoebae</taxon>
        <taxon>Mastigamoebida</taxon>
        <taxon>Entamoebidae</taxon>
        <taxon>Entamoeba</taxon>
    </lineage>
</organism>
<evidence type="ECO:0000313" key="3">
    <source>
        <dbReference type="Proteomes" id="UP000078387"/>
    </source>
</evidence>
<proteinExistence type="predicted"/>
<evidence type="ECO:0000313" key="2">
    <source>
        <dbReference type="EMBL" id="GAT94133.1"/>
    </source>
</evidence>
<dbReference type="VEuPathDB" id="AmoebaDB:EHI8A_033850"/>
<dbReference type="AlphaFoldDB" id="A0A5K1VLT4"/>
<dbReference type="Proteomes" id="UP000078387">
    <property type="component" value="Unassembled WGS sequence"/>
</dbReference>
<dbReference type="VEuPathDB" id="AmoebaDB:KM1_074650"/>
<accession>A0A5K1VLT4</accession>
<dbReference type="VEuPathDB" id="AmoebaDB:EHI7A_035800"/>
<gene>
    <name evidence="2" type="ORF">CL6EHI_104480</name>
</gene>
<dbReference type="VEuPathDB" id="AmoebaDB:EHI5A_057920"/>
<reference evidence="2 3" key="1">
    <citation type="submission" date="2016-05" db="EMBL/GenBank/DDBJ databases">
        <title>First whole genome sequencing of Entamoeba histolytica HM1:IMSS-clone-6.</title>
        <authorList>
            <person name="Mukherjee Avik.K."/>
            <person name="Izumyama S."/>
            <person name="Nakada-Tsukui K."/>
            <person name="Nozaki T."/>
        </authorList>
    </citation>
    <scope>NUCLEOTIDE SEQUENCE [LARGE SCALE GENOMIC DNA]</scope>
    <source>
        <strain evidence="2 3">HM1:IMSS clone 6</strain>
    </source>
</reference>
<feature type="transmembrane region" description="Helical" evidence="1">
    <location>
        <begin position="103"/>
        <end position="125"/>
    </location>
</feature>
<keyword evidence="1" id="KW-0472">Membrane</keyword>
<evidence type="ECO:0000256" key="1">
    <source>
        <dbReference type="SAM" id="Phobius"/>
    </source>
</evidence>
<keyword evidence="1" id="KW-1133">Transmembrane helix</keyword>
<name>A0A5K1VLT4_ENTHI</name>
<sequence length="129" mass="14698">MTFHCKQCHNLLFRKEDVVLNSPLQFSKCENIVFKESLRVALPVLEMRCSRCDSVIGIVQQKPMLFVPDIEAITESLVTPPIELENFSEQIDNTPLSQEDNLITHYITSAFYWGALLLPLGLALFGKEK</sequence>
<dbReference type="VEuPathDB" id="AmoebaDB:EHI_104480"/>